<feature type="region of interest" description="Disordered" evidence="5">
    <location>
        <begin position="769"/>
        <end position="844"/>
    </location>
</feature>
<dbReference type="EMBL" id="CH991543">
    <property type="protein sequence ID" value="EDQ92642.1"/>
    <property type="molecule type" value="Genomic_DNA"/>
</dbReference>
<dbReference type="PANTHER" id="PTHR46070">
    <property type="entry name" value="PINSTRIPE, ISOFORM A"/>
    <property type="match status" value="1"/>
</dbReference>
<dbReference type="OMA" id="LYQMHHA"/>
<evidence type="ECO:0000259" key="7">
    <source>
        <dbReference type="PROSITE" id="PS50826"/>
    </source>
</evidence>
<dbReference type="Gene3D" id="3.40.50.11500">
    <property type="match status" value="1"/>
</dbReference>
<dbReference type="InterPro" id="IPR005113">
    <property type="entry name" value="uDENN_dom"/>
</dbReference>
<dbReference type="GeneID" id="5887456"/>
<dbReference type="eggNOG" id="KOG2080">
    <property type="taxonomic scope" value="Eukaryota"/>
</dbReference>
<feature type="domain" description="UDENN" evidence="6">
    <location>
        <begin position="32"/>
        <end position="493"/>
    </location>
</feature>
<dbReference type="SMART" id="SM00593">
    <property type="entry name" value="RUN"/>
    <property type="match status" value="1"/>
</dbReference>
<feature type="domain" description="RUN" evidence="7">
    <location>
        <begin position="906"/>
        <end position="1050"/>
    </location>
</feature>
<feature type="compositionally biased region" description="Low complexity" evidence="5">
    <location>
        <begin position="633"/>
        <end position="642"/>
    </location>
</feature>
<dbReference type="PANTHER" id="PTHR46070:SF1">
    <property type="entry name" value="PINSTRIPE, ISOFORM A"/>
    <property type="match status" value="1"/>
</dbReference>
<feature type="compositionally biased region" description="Basic residues" evidence="5">
    <location>
        <begin position="774"/>
        <end position="783"/>
    </location>
</feature>
<dbReference type="Proteomes" id="UP000001357">
    <property type="component" value="Unassembled WGS sequence"/>
</dbReference>
<keyword evidence="3" id="KW-0677">Repeat</keyword>
<dbReference type="InterPro" id="IPR047278">
    <property type="entry name" value="DEN5A/B"/>
</dbReference>
<gene>
    <name evidence="8" type="ORF">MONBRDRAFT_22491</name>
</gene>
<feature type="compositionally biased region" description="Basic and acidic residues" evidence="5">
    <location>
        <begin position="690"/>
        <end position="708"/>
    </location>
</feature>
<dbReference type="InterPro" id="IPR037213">
    <property type="entry name" value="Run_dom_sf"/>
</dbReference>
<dbReference type="PROSITE" id="PS50826">
    <property type="entry name" value="RUN"/>
    <property type="match status" value="1"/>
</dbReference>
<comment type="subcellular location">
    <subcellularLocation>
        <location evidence="1">Membrane</location>
    </subcellularLocation>
</comment>
<dbReference type="SUPFAM" id="SSF140741">
    <property type="entry name" value="RUN domain-like"/>
    <property type="match status" value="1"/>
</dbReference>
<dbReference type="FunCoup" id="A9UQR3">
    <property type="interactions" value="786"/>
</dbReference>
<dbReference type="InterPro" id="IPR005112">
    <property type="entry name" value="dDENN_dom"/>
</dbReference>
<evidence type="ECO:0000256" key="1">
    <source>
        <dbReference type="ARBA" id="ARBA00004370"/>
    </source>
</evidence>
<dbReference type="Pfam" id="PF03455">
    <property type="entry name" value="dDENN"/>
    <property type="match status" value="1"/>
</dbReference>
<dbReference type="GO" id="GO:0016020">
    <property type="term" value="C:membrane"/>
    <property type="evidence" value="ECO:0007669"/>
    <property type="project" value="UniProtKB-SubCell"/>
</dbReference>
<dbReference type="GO" id="GO:0031267">
    <property type="term" value="F:small GTPase binding"/>
    <property type="evidence" value="ECO:0000318"/>
    <property type="project" value="GO_Central"/>
</dbReference>
<feature type="compositionally biased region" description="Basic and acidic residues" evidence="5">
    <location>
        <begin position="608"/>
        <end position="619"/>
    </location>
</feature>
<feature type="region of interest" description="Disordered" evidence="5">
    <location>
        <begin position="597"/>
        <end position="726"/>
    </location>
</feature>
<dbReference type="Pfam" id="PF01477">
    <property type="entry name" value="PLAT"/>
    <property type="match status" value="1"/>
</dbReference>
<dbReference type="InterPro" id="IPR043153">
    <property type="entry name" value="DENN_C"/>
</dbReference>
<dbReference type="RefSeq" id="XP_001742404.1">
    <property type="nucleotide sequence ID" value="XM_001742352.1"/>
</dbReference>
<reference evidence="8 9" key="1">
    <citation type="journal article" date="2008" name="Nature">
        <title>The genome of the choanoflagellate Monosiga brevicollis and the origin of metazoans.</title>
        <authorList>
            <consortium name="JGI Sequencing"/>
            <person name="King N."/>
            <person name="Westbrook M.J."/>
            <person name="Young S.L."/>
            <person name="Kuo A."/>
            <person name="Abedin M."/>
            <person name="Chapman J."/>
            <person name="Fairclough S."/>
            <person name="Hellsten U."/>
            <person name="Isogai Y."/>
            <person name="Letunic I."/>
            <person name="Marr M."/>
            <person name="Pincus D."/>
            <person name="Putnam N."/>
            <person name="Rokas A."/>
            <person name="Wright K.J."/>
            <person name="Zuzow R."/>
            <person name="Dirks W."/>
            <person name="Good M."/>
            <person name="Goodstein D."/>
            <person name="Lemons D."/>
            <person name="Li W."/>
            <person name="Lyons J.B."/>
            <person name="Morris A."/>
            <person name="Nichols S."/>
            <person name="Richter D.J."/>
            <person name="Salamov A."/>
            <person name="Bork P."/>
            <person name="Lim W.A."/>
            <person name="Manning G."/>
            <person name="Miller W.T."/>
            <person name="McGinnis W."/>
            <person name="Shapiro H."/>
            <person name="Tjian R."/>
            <person name="Grigoriev I.V."/>
            <person name="Rokhsar D."/>
        </authorList>
    </citation>
    <scope>NUCLEOTIDE SEQUENCE [LARGE SCALE GENOMIC DNA]</scope>
    <source>
        <strain evidence="9">MX1 / ATCC 50154</strain>
    </source>
</reference>
<dbReference type="Gene3D" id="2.60.60.20">
    <property type="entry name" value="PLAT/LH2 domain"/>
    <property type="match status" value="1"/>
</dbReference>
<dbReference type="Gene3D" id="1.20.58.900">
    <property type="match status" value="1"/>
</dbReference>
<dbReference type="SMART" id="SM00799">
    <property type="entry name" value="DENN"/>
    <property type="match status" value="1"/>
</dbReference>
<comment type="similarity">
    <text evidence="2">Belongs to the RAB6IP1 family.</text>
</comment>
<evidence type="ECO:0000256" key="2">
    <source>
        <dbReference type="ARBA" id="ARBA00006664"/>
    </source>
</evidence>
<dbReference type="KEGG" id="mbr:MONBRDRAFT_22491"/>
<keyword evidence="4" id="KW-0472">Membrane</keyword>
<evidence type="ECO:0000259" key="6">
    <source>
        <dbReference type="PROSITE" id="PS50211"/>
    </source>
</evidence>
<name>A9UQR3_MONBE</name>
<protein>
    <recommendedName>
        <fullName evidence="10">UDENN domain-containing protein</fullName>
    </recommendedName>
</protein>
<evidence type="ECO:0000313" key="8">
    <source>
        <dbReference type="EMBL" id="EDQ92642.1"/>
    </source>
</evidence>
<dbReference type="SMART" id="SM00800">
    <property type="entry name" value="uDENN"/>
    <property type="match status" value="1"/>
</dbReference>
<evidence type="ECO:0000313" key="9">
    <source>
        <dbReference type="Proteomes" id="UP000001357"/>
    </source>
</evidence>
<dbReference type="SMART" id="SM00801">
    <property type="entry name" value="dDENN"/>
    <property type="match status" value="1"/>
</dbReference>
<evidence type="ECO:0000256" key="5">
    <source>
        <dbReference type="SAM" id="MobiDB-lite"/>
    </source>
</evidence>
<dbReference type="Gene3D" id="3.30.450.200">
    <property type="match status" value="1"/>
</dbReference>
<keyword evidence="9" id="KW-1185">Reference proteome</keyword>
<dbReference type="InterPro" id="IPR036392">
    <property type="entry name" value="PLAT/LH2_dom_sf"/>
</dbReference>
<dbReference type="PROSITE" id="PS50211">
    <property type="entry name" value="DENN"/>
    <property type="match status" value="1"/>
</dbReference>
<dbReference type="Pfam" id="PF03456">
    <property type="entry name" value="uDENN"/>
    <property type="match status" value="1"/>
</dbReference>
<dbReference type="InterPro" id="IPR004012">
    <property type="entry name" value="Run_dom"/>
</dbReference>
<dbReference type="SUPFAM" id="SSF49723">
    <property type="entry name" value="Lipase/lipooxygenase domain (PLAT/LH2 domain)"/>
    <property type="match status" value="1"/>
</dbReference>
<dbReference type="Pfam" id="PF02141">
    <property type="entry name" value="DENN"/>
    <property type="match status" value="1"/>
</dbReference>
<organism evidence="8 9">
    <name type="scientific">Monosiga brevicollis</name>
    <name type="common">Choanoflagellate</name>
    <dbReference type="NCBI Taxonomy" id="81824"/>
    <lineage>
        <taxon>Eukaryota</taxon>
        <taxon>Choanoflagellata</taxon>
        <taxon>Craspedida</taxon>
        <taxon>Salpingoecidae</taxon>
        <taxon>Monosiga</taxon>
    </lineage>
</organism>
<dbReference type="GO" id="GO:0005085">
    <property type="term" value="F:guanyl-nucleotide exchange factor activity"/>
    <property type="evidence" value="ECO:0000318"/>
    <property type="project" value="GO_Central"/>
</dbReference>
<dbReference type="InterPro" id="IPR001024">
    <property type="entry name" value="PLAT/LH2_dom"/>
</dbReference>
<proteinExistence type="inferred from homology"/>
<evidence type="ECO:0008006" key="10">
    <source>
        <dbReference type="Google" id="ProtNLM"/>
    </source>
</evidence>
<dbReference type="InterPro" id="IPR001194">
    <property type="entry name" value="cDENN_dom"/>
</dbReference>
<evidence type="ECO:0000256" key="4">
    <source>
        <dbReference type="ARBA" id="ARBA00023136"/>
    </source>
</evidence>
<sequence>MAAPSEPPPALVDFMLVAGIDPEKDLETDVQLDDQAMSYSPTRRPYLAHVLDHFPHHRPWHPDFDPASIALVCFPRGLRFKRANDSRRASFHTFVLTKEEGTRIYGAALLVYEKVTDEKILQAMAVLTTMYNAQQQHEAKNKNRLASPSESTDFATDELYAPKAICILSRLPAVASLEAYLRQLYVLSQQDDKPPLLVERCVANLLHKVPFVPPGCTISFGVASDIVCHRPGTKGFPMFEYSMQRLFLLFSPDVVIKMLTCVLLEKQLIIRSTDYELLVLVAECITVLMYPFKWIHVYVPILPSTALHFIEAPVPYIMGLHADVQIDAAVEAPCVVDVVRGRFTMPEDVPAFPHANKLVTALNELIKANSSGSFSASIAKGGVKGLRALVSGATLPQQPNNPGTWADRQFTLAVRALLLSTWMDILQGYDTYMVTPESAEDWAQGRMGDNIFDKLAFLSDQPKSSVPFLSEFVETTLFSNFVMEEMDILVSGSVKDSPFHAMLQPPDTISSETEATGFLGSINKHLPELLADRYHKPMMQIVKESLPPTLKDHDIMVDYTVPLPVDAHNESTGLGQCRRPSLSNGAKLEPPIRIASISETEVFTPEPSSERTQELEKATDTLTPSHDAHLRRAASVSSSTSRSSRRLPRTPLGSGANTTTHTASYVGPPKSPPAQAPSRLASESGSQTDFSRDLRTLNHSASMDDKVEIQSAPTPPEGTIPTHTRRGSAPAVLSHYEYDQDAVVCGRLPFTLHNTPEIMVEDAHQAFPSNLVHRNQKKRRTLRRERASAPQKKSPDTSQDFDSVLDAKHSATAEGKALPKPKTGRALGGSGRRRPPAPPLRDLRAKSSRLDAVTLSNAIMTNNETSQAKFAAALMEECAQKVKKIVLATMGSVVASSLGHQDSTVGFENTLIAGLCELLERMWKHGLKSKGTIWTIVRQCPRATLPGELTFDNLCLHLLWKVAQALDEVAAFKFLHSDIGRGRAWIRLCLERKCLSEHMEVILSHQGVIAANYKPYAFLCHPEYVEQLLSHLLSLSTVDVAAFTVNYIPAVIIYKVRIVTEKGFRAGTSANVCINIKGDHEETGLLERGKAQSFAGGASHVFEISHKNLGPLQLISQCEAMLPAAILANPPRPWDELLLIRDAIDRVEVTNLLTKRMSTFSCQTRLQFEQANKGRFHTKRFFVDNPNAMGEDRQAINTNASHLTAEQLAKIDNLCEEFANSINAIVKHLWEPSGEAGKSRSQRRPSMATPEQMLERASLVLGASRLLLGQTVLPESLASRLQANRPDVALGLATALQKLFQHGFKSRTLIGHERHIWEFWLRCQHEVGRGMLETDPETQLCAAVTFANGQDWPPQAKFEW</sequence>
<accession>A9UQR3</accession>
<dbReference type="Pfam" id="PF02759">
    <property type="entry name" value="RUN"/>
    <property type="match status" value="1"/>
</dbReference>
<dbReference type="InParanoid" id="A9UQR3"/>
<dbReference type="InterPro" id="IPR037516">
    <property type="entry name" value="Tripartite_DENN"/>
</dbReference>
<evidence type="ECO:0000256" key="3">
    <source>
        <dbReference type="ARBA" id="ARBA00022737"/>
    </source>
</evidence>
<dbReference type="STRING" id="81824.A9UQR3"/>